<dbReference type="EMBL" id="VCPC01000001">
    <property type="protein sequence ID" value="TMV14535.1"/>
    <property type="molecule type" value="Genomic_DNA"/>
</dbReference>
<keyword evidence="3" id="KW-1185">Reference proteome</keyword>
<dbReference type="Proteomes" id="UP001191082">
    <property type="component" value="Unassembled WGS sequence"/>
</dbReference>
<evidence type="ECO:0000313" key="3">
    <source>
        <dbReference type="Proteomes" id="UP001191082"/>
    </source>
</evidence>
<feature type="transmembrane region" description="Helical" evidence="1">
    <location>
        <begin position="128"/>
        <end position="146"/>
    </location>
</feature>
<comment type="caution">
    <text evidence="2">The sequence shown here is derived from an EMBL/GenBank/DDBJ whole genome shotgun (WGS) entry which is preliminary data.</text>
</comment>
<evidence type="ECO:0000256" key="1">
    <source>
        <dbReference type="SAM" id="Phobius"/>
    </source>
</evidence>
<keyword evidence="1" id="KW-0472">Membrane</keyword>
<feature type="transmembrane region" description="Helical" evidence="1">
    <location>
        <begin position="88"/>
        <end position="107"/>
    </location>
</feature>
<gene>
    <name evidence="2" type="ORF">FGK64_00665</name>
</gene>
<protein>
    <submittedName>
        <fullName evidence="2">Uncharacterized protein</fullName>
    </submittedName>
</protein>
<keyword evidence="1" id="KW-0812">Transmembrane</keyword>
<feature type="transmembrane region" description="Helical" evidence="1">
    <location>
        <begin position="33"/>
        <end position="57"/>
    </location>
</feature>
<feature type="transmembrane region" description="Helical" evidence="1">
    <location>
        <begin position="6"/>
        <end position="26"/>
    </location>
</feature>
<name>A0ABY2XDU3_9RHOB</name>
<organism evidence="2 3">
    <name type="scientific">Arenibacterium halophilum</name>
    <dbReference type="NCBI Taxonomy" id="2583821"/>
    <lineage>
        <taxon>Bacteria</taxon>
        <taxon>Pseudomonadati</taxon>
        <taxon>Pseudomonadota</taxon>
        <taxon>Alphaproteobacteria</taxon>
        <taxon>Rhodobacterales</taxon>
        <taxon>Paracoccaceae</taxon>
        <taxon>Arenibacterium</taxon>
    </lineage>
</organism>
<sequence>MTIFGIGVFIAGWIYSVGAFGFFLGVSLGWIPALIIAHIADFLFILVLMQIMTLVAVRREMAGRHPAHSPRVIGRSLQRANIYEGPSAVSRLVTSILYAVAAPFRLIARVLRRIKDVGLAVFEVINRYALHAAAFVIIGGIAAMVFEREIDGTCTQLQLAQTRSAASEIWLRDQGISPDDVRTSGNHDLWARYALLNDDDWAWNKALEYRKDTWSIPMLEAEIVWPQVCVFRALESRT</sequence>
<proteinExistence type="predicted"/>
<evidence type="ECO:0000313" key="2">
    <source>
        <dbReference type="EMBL" id="TMV14535.1"/>
    </source>
</evidence>
<keyword evidence="1" id="KW-1133">Transmembrane helix</keyword>
<accession>A0ABY2XDU3</accession>
<dbReference type="RefSeq" id="WP_138861887.1">
    <property type="nucleotide sequence ID" value="NZ_VCPC01000001.1"/>
</dbReference>
<reference evidence="2 3" key="1">
    <citation type="submission" date="2019-05" db="EMBL/GenBank/DDBJ databases">
        <title>Marivita sp. nov. isolated from sea sediment.</title>
        <authorList>
            <person name="Kim W."/>
        </authorList>
    </citation>
    <scope>NUCLEOTIDE SEQUENCE [LARGE SCALE GENOMIC DNA]</scope>
    <source>
        <strain evidence="2 3">CAU 1492</strain>
    </source>
</reference>